<sequence length="103" mass="10917">MAGYAELNAQSAPPPKSHTASRTEPVPGFDGCSQSVARSVELVLRSRGCWDAGSGLLVVMGVGAWRCPCSWLHCAVADSPVAPSTERHSNVEEEASSYVLKRC</sequence>
<accession>A0A9N7UXX8</accession>
<evidence type="ECO:0000313" key="2">
    <source>
        <dbReference type="EMBL" id="CAB1440369.1"/>
    </source>
</evidence>
<reference evidence="2" key="1">
    <citation type="submission" date="2020-03" db="EMBL/GenBank/DDBJ databases">
        <authorList>
            <person name="Weist P."/>
        </authorList>
    </citation>
    <scope>NUCLEOTIDE SEQUENCE</scope>
</reference>
<gene>
    <name evidence="2" type="ORF">PLEPLA_LOCUS28135</name>
</gene>
<evidence type="ECO:0000256" key="1">
    <source>
        <dbReference type="SAM" id="MobiDB-lite"/>
    </source>
</evidence>
<feature type="region of interest" description="Disordered" evidence="1">
    <location>
        <begin position="1"/>
        <end position="27"/>
    </location>
</feature>
<proteinExistence type="predicted"/>
<name>A0A9N7UXX8_PLEPL</name>
<keyword evidence="3" id="KW-1185">Reference proteome</keyword>
<evidence type="ECO:0000313" key="3">
    <source>
        <dbReference type="Proteomes" id="UP001153269"/>
    </source>
</evidence>
<protein>
    <submittedName>
        <fullName evidence="2">Uncharacterized protein</fullName>
    </submittedName>
</protein>
<dbReference type="EMBL" id="CADEAL010002446">
    <property type="protein sequence ID" value="CAB1440369.1"/>
    <property type="molecule type" value="Genomic_DNA"/>
</dbReference>
<comment type="caution">
    <text evidence="2">The sequence shown here is derived from an EMBL/GenBank/DDBJ whole genome shotgun (WGS) entry which is preliminary data.</text>
</comment>
<dbReference type="AlphaFoldDB" id="A0A9N7UXX8"/>
<organism evidence="2 3">
    <name type="scientific">Pleuronectes platessa</name>
    <name type="common">European plaice</name>
    <dbReference type="NCBI Taxonomy" id="8262"/>
    <lineage>
        <taxon>Eukaryota</taxon>
        <taxon>Metazoa</taxon>
        <taxon>Chordata</taxon>
        <taxon>Craniata</taxon>
        <taxon>Vertebrata</taxon>
        <taxon>Euteleostomi</taxon>
        <taxon>Actinopterygii</taxon>
        <taxon>Neopterygii</taxon>
        <taxon>Teleostei</taxon>
        <taxon>Neoteleostei</taxon>
        <taxon>Acanthomorphata</taxon>
        <taxon>Carangaria</taxon>
        <taxon>Pleuronectiformes</taxon>
        <taxon>Pleuronectoidei</taxon>
        <taxon>Pleuronectidae</taxon>
        <taxon>Pleuronectes</taxon>
    </lineage>
</organism>
<dbReference type="Proteomes" id="UP001153269">
    <property type="component" value="Unassembled WGS sequence"/>
</dbReference>